<evidence type="ECO:0000259" key="2">
    <source>
        <dbReference type="Pfam" id="PF00535"/>
    </source>
</evidence>
<evidence type="ECO:0000313" key="5">
    <source>
        <dbReference type="Proteomes" id="UP000298763"/>
    </source>
</evidence>
<dbReference type="RefSeq" id="WP_137314306.1">
    <property type="nucleotide sequence ID" value="NZ_CP040017.1"/>
</dbReference>
<evidence type="ECO:0000313" key="3">
    <source>
        <dbReference type="EMBL" id="MBB3225078.1"/>
    </source>
</evidence>
<reference evidence="4 5" key="1">
    <citation type="submission" date="2019-05" db="EMBL/GenBank/DDBJ databases">
        <title>Draft Genome Sequences of Six Type Strains of the Genus Massilia.</title>
        <authorList>
            <person name="Miess H."/>
            <person name="Frediansyhah A."/>
            <person name="Gross H."/>
        </authorList>
    </citation>
    <scope>NUCLEOTIDE SEQUENCE [LARGE SCALE GENOMIC DNA]</scope>
    <source>
        <strain evidence="4 5">DSMZ 26121</strain>
    </source>
</reference>
<dbReference type="InterPro" id="IPR001173">
    <property type="entry name" value="Glyco_trans_2-like"/>
</dbReference>
<dbReference type="EMBL" id="CP040017">
    <property type="protein sequence ID" value="QCP11452.1"/>
    <property type="molecule type" value="Genomic_DNA"/>
</dbReference>
<evidence type="ECO:0000313" key="6">
    <source>
        <dbReference type="Proteomes" id="UP000584325"/>
    </source>
</evidence>
<dbReference type="Proteomes" id="UP000584325">
    <property type="component" value="Unassembled WGS sequence"/>
</dbReference>
<feature type="compositionally biased region" description="Basic and acidic residues" evidence="1">
    <location>
        <begin position="803"/>
        <end position="813"/>
    </location>
</feature>
<reference evidence="3 6" key="2">
    <citation type="submission" date="2020-08" db="EMBL/GenBank/DDBJ databases">
        <title>Genomic Encyclopedia of Type Strains, Phase III (KMG-III): the genomes of soil and plant-associated and newly described type strains.</title>
        <authorList>
            <person name="Whitman W."/>
        </authorList>
    </citation>
    <scope>NUCLEOTIDE SEQUENCE [LARGE SCALE GENOMIC DNA]</scope>
    <source>
        <strain evidence="3 6">CECT 7753</strain>
    </source>
</reference>
<evidence type="ECO:0000313" key="4">
    <source>
        <dbReference type="EMBL" id="QCP11452.1"/>
    </source>
</evidence>
<dbReference type="PANTHER" id="PTHR43179">
    <property type="entry name" value="RHAMNOSYLTRANSFERASE WBBL"/>
    <property type="match status" value="1"/>
</dbReference>
<sequence length="813" mass="88059">MVEIVEQHPFRRESCLIIYALEMKPDSAATRTPGIAPLSRSENLSNGSRWQGAVEGLHGQLLYGWALDCERPDARVIVEVCLNDSPFGTIAADVARTDLLESFCILASDSDACHGFVADIGSQPANLQGTLSVRIANTDVALPGSFSLGESKTPPAAALNTVIGDGGLRLHGWAVDPEDPKRVLTIRAFVGERMVAETLANVTHPFIRGYVDGAHGFDLALPNSLADGKVHNVRVVDDHGRTLNGSPLTISCSVNGMAALLPEDADPLTLAVADIYERHLPRSLPLSAWPEWSTRFDAPPPAVISVLTTAILITDSAARNDPAALDRTHESIRKQEGMAVQIFAGAPFSVMLADALTAGCDVICCVRAGDTLTPHALAYALEGFSRPEATLVYTDTEQNGRPWFKPAWNPDYALASDYPIDWLLVRMDVASALSSARDQAAFAWSALSAAWSNGMHSIVHVPRVLYRMLSPLEPEERECRNAAAWQTVCAHEPSVTLESLPGVPSGLTHAARRLRAALPDSARALTVSLVIPTRDRADLLKRCIDTIRRFTSWAKLEIIVIDNGSTEAATKSYFAEIIELGVRVLPMPGPFNYADLNNRAIAQATGDIVGLVNNDIEALHEGWLEEIVAQLLRPGVGAVGAKLLWPNGMVQHGGVLLGVGNVAGHFGNLLSDDDWGDHGRNQLPQQVSACTAACLFLRRHDYLDLGGMDAHAFPVAFNDVDLCLKVRKSGKSIIWTPFAKLLHAESASRGHEDTPQKKSRARREVNELRRKWGEVLQKDPSYHPSANLDPQAHAYGGLAIPPRTREPRKGTLP</sequence>
<dbReference type="PANTHER" id="PTHR43179:SF7">
    <property type="entry name" value="RHAMNOSYLTRANSFERASE WBBL"/>
    <property type="match status" value="1"/>
</dbReference>
<dbReference type="EMBL" id="JACHXS010000016">
    <property type="protein sequence ID" value="MBB3225078.1"/>
    <property type="molecule type" value="Genomic_DNA"/>
</dbReference>
<feature type="region of interest" description="Disordered" evidence="1">
    <location>
        <begin position="745"/>
        <end position="813"/>
    </location>
</feature>
<dbReference type="OrthoDB" id="9816564at2"/>
<gene>
    <name evidence="4" type="ORF">FCL38_14245</name>
    <name evidence="3" type="ORF">FHS02_005948</name>
</gene>
<proteinExistence type="predicted"/>
<accession>A0A4P8HS39</accession>
<evidence type="ECO:0000256" key="1">
    <source>
        <dbReference type="SAM" id="MobiDB-lite"/>
    </source>
</evidence>
<feature type="compositionally biased region" description="Basic and acidic residues" evidence="1">
    <location>
        <begin position="745"/>
        <end position="781"/>
    </location>
</feature>
<dbReference type="Gene3D" id="3.90.550.10">
    <property type="entry name" value="Spore Coat Polysaccharide Biosynthesis Protein SpsA, Chain A"/>
    <property type="match status" value="1"/>
</dbReference>
<protein>
    <submittedName>
        <fullName evidence="3 4">Glycosyltransferase</fullName>
    </submittedName>
</protein>
<dbReference type="Pfam" id="PF00535">
    <property type="entry name" value="Glycos_transf_2"/>
    <property type="match status" value="1"/>
</dbReference>
<name>A0A4P8HS39_9BURK</name>
<organism evidence="3 6">
    <name type="scientific">Pseudoduganella umbonata</name>
    <dbReference type="NCBI Taxonomy" id="864828"/>
    <lineage>
        <taxon>Bacteria</taxon>
        <taxon>Pseudomonadati</taxon>
        <taxon>Pseudomonadota</taxon>
        <taxon>Betaproteobacteria</taxon>
        <taxon>Burkholderiales</taxon>
        <taxon>Oxalobacteraceae</taxon>
        <taxon>Telluria group</taxon>
        <taxon>Pseudoduganella</taxon>
    </lineage>
</organism>
<keyword evidence="5" id="KW-1185">Reference proteome</keyword>
<feature type="domain" description="Glycosyltransferase 2-like" evidence="2">
    <location>
        <begin position="528"/>
        <end position="699"/>
    </location>
</feature>
<dbReference type="Proteomes" id="UP000298763">
    <property type="component" value="Chromosome"/>
</dbReference>
<dbReference type="AlphaFoldDB" id="A0A4P8HS39"/>
<dbReference type="InterPro" id="IPR029044">
    <property type="entry name" value="Nucleotide-diphossugar_trans"/>
</dbReference>
<keyword evidence="3" id="KW-0808">Transferase</keyword>
<dbReference type="GO" id="GO:0016740">
    <property type="term" value="F:transferase activity"/>
    <property type="evidence" value="ECO:0007669"/>
    <property type="project" value="UniProtKB-KW"/>
</dbReference>
<dbReference type="SUPFAM" id="SSF53448">
    <property type="entry name" value="Nucleotide-diphospho-sugar transferases"/>
    <property type="match status" value="1"/>
</dbReference>